<feature type="region of interest" description="Disordered" evidence="1">
    <location>
        <begin position="41"/>
        <end position="60"/>
    </location>
</feature>
<accession>A0AAD7RZE0</accession>
<dbReference type="Proteomes" id="UP001221898">
    <property type="component" value="Unassembled WGS sequence"/>
</dbReference>
<name>A0AAD7RZE0_9TELE</name>
<reference evidence="2" key="1">
    <citation type="journal article" date="2023" name="Science">
        <title>Genome structures resolve the early diversification of teleost fishes.</title>
        <authorList>
            <person name="Parey E."/>
            <person name="Louis A."/>
            <person name="Montfort J."/>
            <person name="Bouchez O."/>
            <person name="Roques C."/>
            <person name="Iampietro C."/>
            <person name="Lluch J."/>
            <person name="Castinel A."/>
            <person name="Donnadieu C."/>
            <person name="Desvignes T."/>
            <person name="Floi Bucao C."/>
            <person name="Jouanno E."/>
            <person name="Wen M."/>
            <person name="Mejri S."/>
            <person name="Dirks R."/>
            <person name="Jansen H."/>
            <person name="Henkel C."/>
            <person name="Chen W.J."/>
            <person name="Zahm M."/>
            <person name="Cabau C."/>
            <person name="Klopp C."/>
            <person name="Thompson A.W."/>
            <person name="Robinson-Rechavi M."/>
            <person name="Braasch I."/>
            <person name="Lecointre G."/>
            <person name="Bobe J."/>
            <person name="Postlethwait J.H."/>
            <person name="Berthelot C."/>
            <person name="Roest Crollius H."/>
            <person name="Guiguen Y."/>
        </authorList>
    </citation>
    <scope>NUCLEOTIDE SEQUENCE</scope>
    <source>
        <strain evidence="2">NC1722</strain>
    </source>
</reference>
<organism evidence="2 3">
    <name type="scientific">Aldrovandia affinis</name>
    <dbReference type="NCBI Taxonomy" id="143900"/>
    <lineage>
        <taxon>Eukaryota</taxon>
        <taxon>Metazoa</taxon>
        <taxon>Chordata</taxon>
        <taxon>Craniata</taxon>
        <taxon>Vertebrata</taxon>
        <taxon>Euteleostomi</taxon>
        <taxon>Actinopterygii</taxon>
        <taxon>Neopterygii</taxon>
        <taxon>Teleostei</taxon>
        <taxon>Notacanthiformes</taxon>
        <taxon>Halosauridae</taxon>
        <taxon>Aldrovandia</taxon>
    </lineage>
</organism>
<dbReference type="AlphaFoldDB" id="A0AAD7RZE0"/>
<gene>
    <name evidence="2" type="ORF">AAFF_G00068070</name>
</gene>
<sequence>MLGHVSQARRSLLFSCGRLLHNFYFPTRLFTIYRHICEKKTKRRARSGTEHRSDGGHWRSVELTKQGNVLSAGRRSSPLQLVSLQETTCAFVTGSASSARLRC</sequence>
<dbReference type="EMBL" id="JAINUG010000140">
    <property type="protein sequence ID" value="KAJ8393124.1"/>
    <property type="molecule type" value="Genomic_DNA"/>
</dbReference>
<proteinExistence type="predicted"/>
<feature type="compositionally biased region" description="Basic and acidic residues" evidence="1">
    <location>
        <begin position="47"/>
        <end position="60"/>
    </location>
</feature>
<keyword evidence="3" id="KW-1185">Reference proteome</keyword>
<comment type="caution">
    <text evidence="2">The sequence shown here is derived from an EMBL/GenBank/DDBJ whole genome shotgun (WGS) entry which is preliminary data.</text>
</comment>
<protein>
    <submittedName>
        <fullName evidence="2">Uncharacterized protein</fullName>
    </submittedName>
</protein>
<evidence type="ECO:0000313" key="2">
    <source>
        <dbReference type="EMBL" id="KAJ8393124.1"/>
    </source>
</evidence>
<evidence type="ECO:0000256" key="1">
    <source>
        <dbReference type="SAM" id="MobiDB-lite"/>
    </source>
</evidence>
<evidence type="ECO:0000313" key="3">
    <source>
        <dbReference type="Proteomes" id="UP001221898"/>
    </source>
</evidence>